<evidence type="ECO:0000313" key="2">
    <source>
        <dbReference type="EMBL" id="GAA4439897.1"/>
    </source>
</evidence>
<feature type="transmembrane region" description="Helical" evidence="1">
    <location>
        <begin position="12"/>
        <end position="32"/>
    </location>
</feature>
<evidence type="ECO:0000313" key="3">
    <source>
        <dbReference type="Proteomes" id="UP001501508"/>
    </source>
</evidence>
<feature type="transmembrane region" description="Helical" evidence="1">
    <location>
        <begin position="38"/>
        <end position="64"/>
    </location>
</feature>
<dbReference type="Pfam" id="PF11297">
    <property type="entry name" value="DUF3098"/>
    <property type="match status" value="1"/>
</dbReference>
<keyword evidence="1" id="KW-1133">Transmembrane helix</keyword>
<evidence type="ECO:0008006" key="4">
    <source>
        <dbReference type="Google" id="ProtNLM"/>
    </source>
</evidence>
<keyword evidence="3" id="KW-1185">Reference proteome</keyword>
<gene>
    <name evidence="2" type="ORF">GCM10023091_22800</name>
</gene>
<keyword evidence="1" id="KW-0812">Transmembrane</keyword>
<dbReference type="RefSeq" id="WP_345029055.1">
    <property type="nucleotide sequence ID" value="NZ_BAABEY010000023.1"/>
</dbReference>
<evidence type="ECO:0000256" key="1">
    <source>
        <dbReference type="SAM" id="Phobius"/>
    </source>
</evidence>
<dbReference type="Proteomes" id="UP001501508">
    <property type="component" value="Unassembled WGS sequence"/>
</dbReference>
<dbReference type="EMBL" id="BAABEY010000023">
    <property type="protein sequence ID" value="GAA4439897.1"/>
    <property type="molecule type" value="Genomic_DNA"/>
</dbReference>
<sequence length="70" mass="7551">MSDKKTFPFGPANYKLLLIGIVIILAGFFIISLDGEEFGFGALGLTVGPLVVIAGFVFQFLAIFKKPVDK</sequence>
<reference evidence="3" key="1">
    <citation type="journal article" date="2019" name="Int. J. Syst. Evol. Microbiol.">
        <title>The Global Catalogue of Microorganisms (GCM) 10K type strain sequencing project: providing services to taxonomists for standard genome sequencing and annotation.</title>
        <authorList>
            <consortium name="The Broad Institute Genomics Platform"/>
            <consortium name="The Broad Institute Genome Sequencing Center for Infectious Disease"/>
            <person name="Wu L."/>
            <person name="Ma J."/>
        </authorList>
    </citation>
    <scope>NUCLEOTIDE SEQUENCE [LARGE SCALE GENOMIC DNA]</scope>
    <source>
        <strain evidence="3">JCM 31920</strain>
    </source>
</reference>
<keyword evidence="1" id="KW-0472">Membrane</keyword>
<name>A0ABP8LXU9_9BACT</name>
<accession>A0ABP8LXU9</accession>
<protein>
    <recommendedName>
        <fullName evidence="4">DUF3098 domain-containing protein</fullName>
    </recommendedName>
</protein>
<comment type="caution">
    <text evidence="2">The sequence shown here is derived from an EMBL/GenBank/DDBJ whole genome shotgun (WGS) entry which is preliminary data.</text>
</comment>
<organism evidence="2 3">
    <name type="scientific">Ravibacter arvi</name>
    <dbReference type="NCBI Taxonomy" id="2051041"/>
    <lineage>
        <taxon>Bacteria</taxon>
        <taxon>Pseudomonadati</taxon>
        <taxon>Bacteroidota</taxon>
        <taxon>Cytophagia</taxon>
        <taxon>Cytophagales</taxon>
        <taxon>Spirosomataceae</taxon>
        <taxon>Ravibacter</taxon>
    </lineage>
</organism>
<proteinExistence type="predicted"/>
<dbReference type="InterPro" id="IPR021448">
    <property type="entry name" value="DUF3098"/>
</dbReference>